<sequence>MSSVNAAERQHAQEEYGAQLHKWSPYKLYNNVVDIMKTVVEEGMEGWEHSLKKFVPECNNVNVCSILKSELYASVDRSGPELMNAIKQSLSIPRDFLLPEDEVQRQQYTDQDLEDMHKITEELIRRYQYNEQLISVLEAERDILEEFKGIDTKVAEWQELKKKSWDEAVGMKDQINLLRSKKGHGFDTQRTSTILNSLCANLSD</sequence>
<dbReference type="Proteomes" id="UP001378592">
    <property type="component" value="Unassembled WGS sequence"/>
</dbReference>
<accession>A0AAN9WSM4</accession>
<reference evidence="1 2" key="1">
    <citation type="submission" date="2024-03" db="EMBL/GenBank/DDBJ databases">
        <title>The genome assembly and annotation of the cricket Gryllus longicercus Weissman &amp; Gray.</title>
        <authorList>
            <person name="Szrajer S."/>
            <person name="Gray D."/>
            <person name="Ylla G."/>
        </authorList>
    </citation>
    <scope>NUCLEOTIDE SEQUENCE [LARGE SCALE GENOMIC DNA]</scope>
    <source>
        <strain evidence="1">DAG 2021-001</strain>
        <tissue evidence="1">Whole body minus gut</tissue>
    </source>
</reference>
<proteinExistence type="predicted"/>
<gene>
    <name evidence="1" type="ORF">R5R35_013422</name>
</gene>
<dbReference type="AlphaFoldDB" id="A0AAN9WSM4"/>
<dbReference type="EMBL" id="JAZDUA010000006">
    <property type="protein sequence ID" value="KAK7874014.1"/>
    <property type="molecule type" value="Genomic_DNA"/>
</dbReference>
<organism evidence="1 2">
    <name type="scientific">Gryllus longicercus</name>
    <dbReference type="NCBI Taxonomy" id="2509291"/>
    <lineage>
        <taxon>Eukaryota</taxon>
        <taxon>Metazoa</taxon>
        <taxon>Ecdysozoa</taxon>
        <taxon>Arthropoda</taxon>
        <taxon>Hexapoda</taxon>
        <taxon>Insecta</taxon>
        <taxon>Pterygota</taxon>
        <taxon>Neoptera</taxon>
        <taxon>Polyneoptera</taxon>
        <taxon>Orthoptera</taxon>
        <taxon>Ensifera</taxon>
        <taxon>Gryllidea</taxon>
        <taxon>Grylloidea</taxon>
        <taxon>Gryllidae</taxon>
        <taxon>Gryllinae</taxon>
        <taxon>Gryllus</taxon>
    </lineage>
</organism>
<evidence type="ECO:0000313" key="2">
    <source>
        <dbReference type="Proteomes" id="UP001378592"/>
    </source>
</evidence>
<keyword evidence="2" id="KW-1185">Reference proteome</keyword>
<name>A0AAN9WSM4_9ORTH</name>
<evidence type="ECO:0000313" key="1">
    <source>
        <dbReference type="EMBL" id="KAK7874014.1"/>
    </source>
</evidence>
<evidence type="ECO:0008006" key="3">
    <source>
        <dbReference type="Google" id="ProtNLM"/>
    </source>
</evidence>
<protein>
    <recommendedName>
        <fullName evidence="3">Protein MIS12 homolog</fullName>
    </recommendedName>
</protein>
<comment type="caution">
    <text evidence="1">The sequence shown here is derived from an EMBL/GenBank/DDBJ whole genome shotgun (WGS) entry which is preliminary data.</text>
</comment>